<evidence type="ECO:0000256" key="1">
    <source>
        <dbReference type="SAM" id="MobiDB-lite"/>
    </source>
</evidence>
<evidence type="ECO:0000313" key="4">
    <source>
        <dbReference type="Proteomes" id="UP000199727"/>
    </source>
</evidence>
<feature type="region of interest" description="Disordered" evidence="1">
    <location>
        <begin position="189"/>
        <end position="296"/>
    </location>
</feature>
<name>A0A854QLN2_CRYNE</name>
<feature type="signal peptide" evidence="2">
    <location>
        <begin position="1"/>
        <end position="25"/>
    </location>
</feature>
<feature type="compositionally biased region" description="Polar residues" evidence="1">
    <location>
        <begin position="363"/>
        <end position="375"/>
    </location>
</feature>
<evidence type="ECO:0000313" key="3">
    <source>
        <dbReference type="EMBL" id="OXG25589.1"/>
    </source>
</evidence>
<feature type="compositionally biased region" description="Polar residues" evidence="1">
    <location>
        <begin position="337"/>
        <end position="354"/>
    </location>
</feature>
<accession>A0A854QLN2</accession>
<organism evidence="3 4">
    <name type="scientific">Cryptococcus neoformans Tu259-1</name>
    <dbReference type="NCBI Taxonomy" id="1230072"/>
    <lineage>
        <taxon>Eukaryota</taxon>
        <taxon>Fungi</taxon>
        <taxon>Dikarya</taxon>
        <taxon>Basidiomycota</taxon>
        <taxon>Agaricomycotina</taxon>
        <taxon>Tremellomycetes</taxon>
        <taxon>Tremellales</taxon>
        <taxon>Cryptococcaceae</taxon>
        <taxon>Cryptococcus</taxon>
        <taxon>Cryptococcus neoformans species complex</taxon>
    </lineage>
</organism>
<dbReference type="AlphaFoldDB" id="A0A854QLN2"/>
<feature type="compositionally biased region" description="Low complexity" evidence="1">
    <location>
        <begin position="235"/>
        <end position="248"/>
    </location>
</feature>
<sequence>MLFAERILFLLWFFLPFSFFPSTSSHLSLSRSSYRQGVKSMTSLELPLARLSISNPRLVPAGASPKSVNWDSYSNCIIKTNVTSDPAFLRLQIVHGSTTLIVRDLSVSDSINASVTRRITHIGQQAAFRYDWPLNVGVGAKTQECFQVIFQNVTDLISLLGHLKPFFNLQTSTTKPITVTSSQYAQVQAKKNSSIKKKTPSTPRQKKQVTNPTPVTASPKGGLAEATRTVNKPCPNSRPSSASNPRAPEANTLGSSSTSKLRDTDGTVPPMLSPTGLRPVAEDMGRQSPPPAHGPLAFSINDPIVAGLKRKLLAGFDPGTIVPVTMHRPPQIARITGHQSHSEPQTKATSSSHSITHRDDPESITNEGASFNHHSPPTVPVQKPATTPHPPPVDLITFSSPIMSSNPHPPPPGPARIILGGSSDMEIGNECDWPVMLTEEKQREETLKRLVEEDLDVEMNPDDGSAVRKSRSQACIMFIEILKNYFSKQQCWSVPSTNYEPLPMALSLAVNGPASYELSDQKLFELICQIFRDPKFTNLYRKISHILGQVSSAQHHNPYRTPSESYTSLPPFTPRGQSVYSQEYTDQSCHSYPLQNHSNYKRPACSLEYHDDQTIWKRMRVDGEEMYLYDDLEEEDRMC</sequence>
<feature type="chain" id="PRO_5032341302" evidence="2">
    <location>
        <begin position="26"/>
        <end position="639"/>
    </location>
</feature>
<feature type="region of interest" description="Disordered" evidence="1">
    <location>
        <begin position="335"/>
        <end position="387"/>
    </location>
</feature>
<gene>
    <name evidence="3" type="ORF">C361_01548</name>
</gene>
<dbReference type="OrthoDB" id="2573153at2759"/>
<evidence type="ECO:0000256" key="2">
    <source>
        <dbReference type="SAM" id="SignalP"/>
    </source>
</evidence>
<keyword evidence="2" id="KW-0732">Signal</keyword>
<comment type="caution">
    <text evidence="3">The sequence shown here is derived from an EMBL/GenBank/DDBJ whole genome shotgun (WGS) entry which is preliminary data.</text>
</comment>
<reference evidence="3 4" key="1">
    <citation type="submission" date="2017-06" db="EMBL/GenBank/DDBJ databases">
        <title>Global population genomics of the pathogenic fungus Cryptococcus neoformans var. grubii.</title>
        <authorList>
            <person name="Cuomo C."/>
            <person name="Litvintseva A."/>
            <person name="Chen Y."/>
            <person name="Young S."/>
            <person name="Zeng Q."/>
            <person name="Chapman S."/>
            <person name="Gujja S."/>
            <person name="Saif S."/>
            <person name="Birren B."/>
        </authorList>
    </citation>
    <scope>NUCLEOTIDE SEQUENCE [LARGE SCALE GENOMIC DNA]</scope>
    <source>
        <strain evidence="3 4">Tu259-1</strain>
    </source>
</reference>
<feature type="compositionally biased region" description="Basic residues" evidence="1">
    <location>
        <begin position="193"/>
        <end position="207"/>
    </location>
</feature>
<dbReference type="Proteomes" id="UP000199727">
    <property type="component" value="Unassembled WGS sequence"/>
</dbReference>
<proteinExistence type="predicted"/>
<dbReference type="EMBL" id="AMKT01000027">
    <property type="protein sequence ID" value="OXG25589.1"/>
    <property type="molecule type" value="Genomic_DNA"/>
</dbReference>
<protein>
    <submittedName>
        <fullName evidence="3">Uncharacterized protein</fullName>
    </submittedName>
</protein>